<proteinExistence type="predicted"/>
<protein>
    <submittedName>
        <fullName evidence="1">Uncharacterized protein</fullName>
    </submittedName>
</protein>
<evidence type="ECO:0000313" key="1">
    <source>
        <dbReference type="EMBL" id="KAF2868730.1"/>
    </source>
</evidence>
<comment type="caution">
    <text evidence="1">The sequence shown here is derived from an EMBL/GenBank/DDBJ whole genome shotgun (WGS) entry which is preliminary data.</text>
</comment>
<keyword evidence="2" id="KW-1185">Reference proteome</keyword>
<dbReference type="AlphaFoldDB" id="A0A7C8I9S8"/>
<reference evidence="1 2" key="1">
    <citation type="submission" date="2020-01" db="EMBL/GenBank/DDBJ databases">
        <authorList>
            <consortium name="DOE Joint Genome Institute"/>
            <person name="Haridas S."/>
            <person name="Albert R."/>
            <person name="Binder M."/>
            <person name="Bloem J."/>
            <person name="Labutti K."/>
            <person name="Salamov A."/>
            <person name="Andreopoulos B."/>
            <person name="Baker S.E."/>
            <person name="Barry K."/>
            <person name="Bills G."/>
            <person name="Bluhm B.H."/>
            <person name="Cannon C."/>
            <person name="Castanera R."/>
            <person name="Culley D.E."/>
            <person name="Daum C."/>
            <person name="Ezra D."/>
            <person name="Gonzalez J.B."/>
            <person name="Henrissat B."/>
            <person name="Kuo A."/>
            <person name="Liang C."/>
            <person name="Lipzen A."/>
            <person name="Lutzoni F."/>
            <person name="Magnuson J."/>
            <person name="Mondo S."/>
            <person name="Nolan M."/>
            <person name="Ohm R."/>
            <person name="Pangilinan J."/>
            <person name="Park H.-J.H."/>
            <person name="Ramirez L."/>
            <person name="Alfaro M."/>
            <person name="Sun H."/>
            <person name="Tritt A."/>
            <person name="Yoshinaga Y."/>
            <person name="Zwiers L.-H.L."/>
            <person name="Turgeon B.G."/>
            <person name="Goodwin S.B."/>
            <person name="Spatafora J.W."/>
            <person name="Crous P.W."/>
            <person name="Grigoriev I.V."/>
        </authorList>
    </citation>
    <scope>NUCLEOTIDE SEQUENCE [LARGE SCALE GENOMIC DNA]</scope>
    <source>
        <strain evidence="1 2">CBS 611.86</strain>
    </source>
</reference>
<name>A0A7C8I9S8_9PLEO</name>
<organism evidence="1 2">
    <name type="scientific">Massariosphaeria phaeospora</name>
    <dbReference type="NCBI Taxonomy" id="100035"/>
    <lineage>
        <taxon>Eukaryota</taxon>
        <taxon>Fungi</taxon>
        <taxon>Dikarya</taxon>
        <taxon>Ascomycota</taxon>
        <taxon>Pezizomycotina</taxon>
        <taxon>Dothideomycetes</taxon>
        <taxon>Pleosporomycetidae</taxon>
        <taxon>Pleosporales</taxon>
        <taxon>Pleosporales incertae sedis</taxon>
        <taxon>Massariosphaeria</taxon>
    </lineage>
</organism>
<accession>A0A7C8I9S8</accession>
<sequence>MGCRLRILCLPYELRSGENLVFANAVKLRIFESQEKKLAQRLALAVRDKEDHRGLVSDRFSGSECCYHRTFI</sequence>
<evidence type="ECO:0000313" key="2">
    <source>
        <dbReference type="Proteomes" id="UP000481861"/>
    </source>
</evidence>
<gene>
    <name evidence="1" type="ORF">BDV95DRAFT_121583</name>
</gene>
<dbReference type="EMBL" id="JAADJZ010000018">
    <property type="protein sequence ID" value="KAF2868730.1"/>
    <property type="molecule type" value="Genomic_DNA"/>
</dbReference>
<dbReference type="Proteomes" id="UP000481861">
    <property type="component" value="Unassembled WGS sequence"/>
</dbReference>